<proteinExistence type="predicted"/>
<gene>
    <name evidence="1" type="ORF">F7O44_07770</name>
</gene>
<keyword evidence="2" id="KW-1185">Reference proteome</keyword>
<organism evidence="1 2">
    <name type="scientific">Phytoactinopolyspora mesophila</name>
    <dbReference type="NCBI Taxonomy" id="2650750"/>
    <lineage>
        <taxon>Bacteria</taxon>
        <taxon>Bacillati</taxon>
        <taxon>Actinomycetota</taxon>
        <taxon>Actinomycetes</taxon>
        <taxon>Jiangellales</taxon>
        <taxon>Jiangellaceae</taxon>
        <taxon>Phytoactinopolyspora</taxon>
    </lineage>
</organism>
<dbReference type="Gene3D" id="3.30.530.20">
    <property type="match status" value="1"/>
</dbReference>
<dbReference type="SUPFAM" id="SSF55961">
    <property type="entry name" value="Bet v1-like"/>
    <property type="match status" value="1"/>
</dbReference>
<evidence type="ECO:0000313" key="1">
    <source>
        <dbReference type="EMBL" id="NDL56968.1"/>
    </source>
</evidence>
<dbReference type="Proteomes" id="UP000460435">
    <property type="component" value="Unassembled WGS sequence"/>
</dbReference>
<reference evidence="1 2" key="1">
    <citation type="submission" date="2019-11" db="EMBL/GenBank/DDBJ databases">
        <authorList>
            <person name="Li X.-J."/>
            <person name="Feng X.-M."/>
        </authorList>
    </citation>
    <scope>NUCLEOTIDE SEQUENCE [LARGE SCALE GENOMIC DNA]</scope>
    <source>
        <strain evidence="1 2">XMNu-373</strain>
    </source>
</reference>
<comment type="caution">
    <text evidence="1">The sequence shown here is derived from an EMBL/GenBank/DDBJ whole genome shotgun (WGS) entry which is preliminary data.</text>
</comment>
<dbReference type="EMBL" id="WLZY01000002">
    <property type="protein sequence ID" value="NDL56968.1"/>
    <property type="molecule type" value="Genomic_DNA"/>
</dbReference>
<dbReference type="AlphaFoldDB" id="A0A7K3M3E3"/>
<dbReference type="InterPro" id="IPR019587">
    <property type="entry name" value="Polyketide_cyclase/dehydratase"/>
</dbReference>
<name>A0A7K3M3E3_9ACTN</name>
<dbReference type="InterPro" id="IPR023393">
    <property type="entry name" value="START-like_dom_sf"/>
</dbReference>
<dbReference type="CDD" id="cd07821">
    <property type="entry name" value="PYR_PYL_RCAR_like"/>
    <property type="match status" value="1"/>
</dbReference>
<sequence>MQHIDVSATTTASADTTYALLADGTSWPTWSPIESFELSRAGDDGGETVGAVRVFRTGKVRSSEQIIDLVPGKRLSYVLVDGLAIRDYRADVELSEGQDGTTTINWSSSFRPKIPGLGGLYRRTLTTFIQRCATGLAEHAAAIERPSP</sequence>
<protein>
    <submittedName>
        <fullName evidence="1">SRPBCC family protein</fullName>
    </submittedName>
</protein>
<evidence type="ECO:0000313" key="2">
    <source>
        <dbReference type="Proteomes" id="UP000460435"/>
    </source>
</evidence>
<dbReference type="Pfam" id="PF10604">
    <property type="entry name" value="Polyketide_cyc2"/>
    <property type="match status" value="1"/>
</dbReference>
<accession>A0A7K3M3E3</accession>